<organism evidence="1">
    <name type="scientific">Tepidanaerobacter syntrophicus</name>
    <dbReference type="NCBI Taxonomy" id="224999"/>
    <lineage>
        <taxon>Bacteria</taxon>
        <taxon>Bacillati</taxon>
        <taxon>Bacillota</taxon>
        <taxon>Clostridia</taxon>
        <taxon>Thermosediminibacterales</taxon>
        <taxon>Tepidanaerobacteraceae</taxon>
        <taxon>Tepidanaerobacter</taxon>
    </lineage>
</organism>
<dbReference type="AlphaFoldDB" id="A0A0U9HBJ1"/>
<reference evidence="1" key="1">
    <citation type="journal article" date="2016" name="Genome Announc.">
        <title>Draft Genome Sequence of the Syntrophic Lactate-Degrading Bacterium Tepidanaerobacter syntrophicus JLT.</title>
        <authorList>
            <person name="Matsuura N."/>
            <person name="Ohashi A."/>
            <person name="Tourlousse D.M."/>
            <person name="Sekiguchi Y."/>
        </authorList>
    </citation>
    <scope>NUCLEOTIDE SEQUENCE [LARGE SCALE GENOMIC DNA]</scope>
    <source>
        <strain evidence="1">JL</strain>
    </source>
</reference>
<accession>A0A0U9HBJ1</accession>
<dbReference type="RefSeq" id="WP_059031255.1">
    <property type="nucleotide sequence ID" value="NZ_DF976995.1"/>
</dbReference>
<gene>
    <name evidence="1" type="ORF">TSYNT_1134</name>
</gene>
<evidence type="ECO:0000313" key="2">
    <source>
        <dbReference type="Proteomes" id="UP000062160"/>
    </source>
</evidence>
<name>A0A0U9HBJ1_9FIRM</name>
<dbReference type="EMBL" id="DF976995">
    <property type="protein sequence ID" value="GAQ24149.1"/>
    <property type="molecule type" value="Genomic_DNA"/>
</dbReference>
<evidence type="ECO:0000313" key="1">
    <source>
        <dbReference type="EMBL" id="GAQ24149.1"/>
    </source>
</evidence>
<sequence length="102" mass="11718">MKKVQASEKANTAYWTGAPNKNIVGVPGGIYMEDIIIDGCVYRLIIEDGVPTLLRFNEQYGVWVKLKFKGSKKDFNLEDYIINILKNEYLRRVKAELSNRGF</sequence>
<protein>
    <submittedName>
        <fullName evidence="1">Uncharacterized protein</fullName>
    </submittedName>
</protein>
<keyword evidence="2" id="KW-1185">Reference proteome</keyword>
<dbReference type="Proteomes" id="UP000062160">
    <property type="component" value="Unassembled WGS sequence"/>
</dbReference>
<dbReference type="STRING" id="224999.GCA_001485475_00132"/>
<proteinExistence type="predicted"/>